<dbReference type="InterPro" id="IPR014710">
    <property type="entry name" value="RmlC-like_jellyroll"/>
</dbReference>
<dbReference type="InterPro" id="IPR003313">
    <property type="entry name" value="AraC-bd"/>
</dbReference>
<dbReference type="Pfam" id="PF12833">
    <property type="entry name" value="HTH_18"/>
    <property type="match status" value="1"/>
</dbReference>
<dbReference type="Pfam" id="PF02311">
    <property type="entry name" value="AraC_binding"/>
    <property type="match status" value="1"/>
</dbReference>
<dbReference type="InterPro" id="IPR020449">
    <property type="entry name" value="Tscrpt_reg_AraC-type_HTH"/>
</dbReference>
<protein>
    <submittedName>
        <fullName evidence="5">AraC family transcriptional regulator</fullName>
    </submittedName>
</protein>
<evidence type="ECO:0000313" key="5">
    <source>
        <dbReference type="EMBL" id="NHN29717.1"/>
    </source>
</evidence>
<dbReference type="InterPro" id="IPR009057">
    <property type="entry name" value="Homeodomain-like_sf"/>
</dbReference>
<dbReference type="PRINTS" id="PR00032">
    <property type="entry name" value="HTHARAC"/>
</dbReference>
<reference evidence="5" key="1">
    <citation type="submission" date="2020-03" db="EMBL/GenBank/DDBJ databases">
        <title>Draft sequencing of Paenibacilllus sp. S3N08.</title>
        <authorList>
            <person name="Kim D.-U."/>
        </authorList>
    </citation>
    <scope>NUCLEOTIDE SEQUENCE</scope>
    <source>
        <strain evidence="5">S3N08</strain>
    </source>
</reference>
<dbReference type="Proteomes" id="UP001165962">
    <property type="component" value="Unassembled WGS sequence"/>
</dbReference>
<dbReference type="EMBL" id="JAAOIW010000002">
    <property type="protein sequence ID" value="NHN29717.1"/>
    <property type="molecule type" value="Genomic_DNA"/>
</dbReference>
<accession>A0ABX0J0Q4</accession>
<dbReference type="SMART" id="SM00342">
    <property type="entry name" value="HTH_ARAC"/>
    <property type="match status" value="1"/>
</dbReference>
<keyword evidence="1" id="KW-0805">Transcription regulation</keyword>
<dbReference type="SUPFAM" id="SSF51215">
    <property type="entry name" value="Regulatory protein AraC"/>
    <property type="match status" value="1"/>
</dbReference>
<dbReference type="Gene3D" id="2.60.120.10">
    <property type="entry name" value="Jelly Rolls"/>
    <property type="match status" value="1"/>
</dbReference>
<dbReference type="PROSITE" id="PS00041">
    <property type="entry name" value="HTH_ARAC_FAMILY_1"/>
    <property type="match status" value="1"/>
</dbReference>
<comment type="caution">
    <text evidence="5">The sequence shown here is derived from an EMBL/GenBank/DDBJ whole genome shotgun (WGS) entry which is preliminary data.</text>
</comment>
<evidence type="ECO:0000256" key="3">
    <source>
        <dbReference type="ARBA" id="ARBA00023163"/>
    </source>
</evidence>
<evidence type="ECO:0000313" key="6">
    <source>
        <dbReference type="Proteomes" id="UP001165962"/>
    </source>
</evidence>
<dbReference type="InterPro" id="IPR018062">
    <property type="entry name" value="HTH_AraC-typ_CS"/>
</dbReference>
<dbReference type="RefSeq" id="WP_166147936.1">
    <property type="nucleotide sequence ID" value="NZ_JAAOIW010000002.1"/>
</dbReference>
<keyword evidence="3" id="KW-0804">Transcription</keyword>
<dbReference type="SUPFAM" id="SSF46689">
    <property type="entry name" value="Homeodomain-like"/>
    <property type="match status" value="2"/>
</dbReference>
<dbReference type="Gene3D" id="1.10.10.60">
    <property type="entry name" value="Homeodomain-like"/>
    <property type="match status" value="2"/>
</dbReference>
<organism evidence="5 6">
    <name type="scientific">Paenibacillus agricola</name>
    <dbReference type="NCBI Taxonomy" id="2716264"/>
    <lineage>
        <taxon>Bacteria</taxon>
        <taxon>Bacillati</taxon>
        <taxon>Bacillota</taxon>
        <taxon>Bacilli</taxon>
        <taxon>Bacillales</taxon>
        <taxon>Paenibacillaceae</taxon>
        <taxon>Paenibacillus</taxon>
    </lineage>
</organism>
<dbReference type="PANTHER" id="PTHR43280:SF2">
    <property type="entry name" value="HTH-TYPE TRANSCRIPTIONAL REGULATOR EXSA"/>
    <property type="match status" value="1"/>
</dbReference>
<dbReference type="PROSITE" id="PS01124">
    <property type="entry name" value="HTH_ARAC_FAMILY_2"/>
    <property type="match status" value="1"/>
</dbReference>
<sequence>MVKQTIFVSLGEQFFNETTPIFVNRVAESFRLGIHSHDFYEICYVGEGAGFHFIGGQCFPVRKGDVTFIPIGVPHVFRPESSTNKSKLIVYNCLFTEEAVTHMRTIMAADPSSWLLAEAKGNQWLRHREERDEFERIFTFLYEAFVAKKPGWQLVLYGGVLQLNGLLFKKASQEPEGLLPTQLSDNEPVDQVVALMESDFSSPLTAASVASTVGVSERHLSRLVRKRTGMTFLELLQHLRIREACFLLRETSFKVSDIASRAGYQDIKFFNRLFKNKMGITPRQYREPYKINKASIEPPATVKITV</sequence>
<proteinExistence type="predicted"/>
<keyword evidence="2" id="KW-0238">DNA-binding</keyword>
<dbReference type="PANTHER" id="PTHR43280">
    <property type="entry name" value="ARAC-FAMILY TRANSCRIPTIONAL REGULATOR"/>
    <property type="match status" value="1"/>
</dbReference>
<evidence type="ECO:0000256" key="2">
    <source>
        <dbReference type="ARBA" id="ARBA00023125"/>
    </source>
</evidence>
<evidence type="ECO:0000256" key="1">
    <source>
        <dbReference type="ARBA" id="ARBA00023015"/>
    </source>
</evidence>
<feature type="domain" description="HTH araC/xylS-type" evidence="4">
    <location>
        <begin position="190"/>
        <end position="288"/>
    </location>
</feature>
<keyword evidence="6" id="KW-1185">Reference proteome</keyword>
<evidence type="ECO:0000259" key="4">
    <source>
        <dbReference type="PROSITE" id="PS01124"/>
    </source>
</evidence>
<dbReference type="InterPro" id="IPR018060">
    <property type="entry name" value="HTH_AraC"/>
</dbReference>
<gene>
    <name evidence="5" type="ORF">G9U52_07700</name>
</gene>
<name>A0ABX0J0Q4_9BACL</name>
<dbReference type="InterPro" id="IPR037923">
    <property type="entry name" value="HTH-like"/>
</dbReference>